<evidence type="ECO:0000313" key="3">
    <source>
        <dbReference type="EMBL" id="OMH82894.1"/>
    </source>
</evidence>
<comment type="caution">
    <text evidence="3">The sequence shown here is derived from an EMBL/GenBank/DDBJ whole genome shotgun (WGS) entry which is preliminary data.</text>
</comment>
<protein>
    <submittedName>
        <fullName evidence="3">Uncharacterized protein</fullName>
    </submittedName>
</protein>
<keyword evidence="1" id="KW-1133">Transmembrane helix</keyword>
<gene>
    <name evidence="3" type="ORF">AX774_g3609</name>
    <name evidence="2" type="ORF">AX774_g5571</name>
</gene>
<keyword evidence="1" id="KW-0472">Membrane</keyword>
<keyword evidence="4" id="KW-1185">Reference proteome</keyword>
<feature type="transmembrane region" description="Helical" evidence="1">
    <location>
        <begin position="48"/>
        <end position="72"/>
    </location>
</feature>
<keyword evidence="1" id="KW-0812">Transmembrane</keyword>
<dbReference type="Proteomes" id="UP000188320">
    <property type="component" value="Unassembled WGS sequence"/>
</dbReference>
<sequence>MELVVLPVLHKLFDPRIPMVQTIINIEKHYTLGWIKIRHFITKIATGVALRIWLGVGTNSGIILFPLMVFTYV</sequence>
<reference evidence="4" key="1">
    <citation type="submission" date="2017-01" db="EMBL/GenBank/DDBJ databases">
        <authorList>
            <person name="Wang Y."/>
            <person name="White M."/>
            <person name="Kvist S."/>
            <person name="Moncalvo J.-M."/>
        </authorList>
    </citation>
    <scope>NUCLEOTIDE SEQUENCE [LARGE SCALE GENOMIC DNA]</scope>
    <source>
        <strain evidence="4">COL-18-3</strain>
    </source>
</reference>
<evidence type="ECO:0000313" key="4">
    <source>
        <dbReference type="Proteomes" id="UP000188320"/>
    </source>
</evidence>
<dbReference type="AlphaFoldDB" id="A0A1R1PPK3"/>
<reference evidence="3" key="2">
    <citation type="submission" date="2017-01" db="EMBL/GenBank/DDBJ databases">
        <authorList>
            <person name="Mah S.A."/>
            <person name="Swanson W.J."/>
            <person name="Moy G.W."/>
            <person name="Vacquier V.D."/>
        </authorList>
    </citation>
    <scope>NUCLEOTIDE SEQUENCE [LARGE SCALE GENOMIC DNA]</scope>
    <source>
        <strain evidence="3">COL-18-3</strain>
    </source>
</reference>
<dbReference type="EMBL" id="LSSK01001023">
    <property type="protein sequence ID" value="OMH80982.1"/>
    <property type="molecule type" value="Genomic_DNA"/>
</dbReference>
<dbReference type="EMBL" id="LSSK01000566">
    <property type="protein sequence ID" value="OMH82894.1"/>
    <property type="molecule type" value="Genomic_DNA"/>
</dbReference>
<evidence type="ECO:0000313" key="2">
    <source>
        <dbReference type="EMBL" id="OMH80982.1"/>
    </source>
</evidence>
<name>A0A1R1PPK3_ZANCU</name>
<organism evidence="3 4">
    <name type="scientific">Zancudomyces culisetae</name>
    <name type="common">Gut fungus</name>
    <name type="synonym">Smittium culisetae</name>
    <dbReference type="NCBI Taxonomy" id="1213189"/>
    <lineage>
        <taxon>Eukaryota</taxon>
        <taxon>Fungi</taxon>
        <taxon>Fungi incertae sedis</taxon>
        <taxon>Zoopagomycota</taxon>
        <taxon>Kickxellomycotina</taxon>
        <taxon>Harpellomycetes</taxon>
        <taxon>Harpellales</taxon>
        <taxon>Legeriomycetaceae</taxon>
        <taxon>Zancudomyces</taxon>
    </lineage>
</organism>
<evidence type="ECO:0000256" key="1">
    <source>
        <dbReference type="SAM" id="Phobius"/>
    </source>
</evidence>
<proteinExistence type="predicted"/>
<accession>A0A1R1PPK3</accession>